<gene>
    <name evidence="1" type="ORF">SAMN02745912_03479</name>
</gene>
<dbReference type="RefSeq" id="WP_073152993.1">
    <property type="nucleotide sequence ID" value="NZ_FRAG01000073.1"/>
</dbReference>
<protein>
    <submittedName>
        <fullName evidence="1">Uncharacterized protein</fullName>
    </submittedName>
</protein>
<organism evidence="1 2">
    <name type="scientific">Paramaledivibacter caminithermalis (strain DSM 15212 / CIP 107654 / DViRD3)</name>
    <name type="common">Clostridium caminithermale</name>
    <dbReference type="NCBI Taxonomy" id="1121301"/>
    <lineage>
        <taxon>Bacteria</taxon>
        <taxon>Bacillati</taxon>
        <taxon>Bacillota</taxon>
        <taxon>Clostridia</taxon>
        <taxon>Peptostreptococcales</taxon>
        <taxon>Caminicellaceae</taxon>
        <taxon>Paramaledivibacter</taxon>
    </lineage>
</organism>
<sequence>MGYIYQFDRATCCVLNASVSTIEIEIEDVEDISIHFSDGKQVREQDKSVSSKKIPLQIEVCHYGKL</sequence>
<name>A0A1M6SY36_PARC5</name>
<evidence type="ECO:0000313" key="1">
    <source>
        <dbReference type="EMBL" id="SHK49614.1"/>
    </source>
</evidence>
<proteinExistence type="predicted"/>
<reference evidence="2" key="1">
    <citation type="submission" date="2016-11" db="EMBL/GenBank/DDBJ databases">
        <authorList>
            <person name="Varghese N."/>
            <person name="Submissions S."/>
        </authorList>
    </citation>
    <scope>NUCLEOTIDE SEQUENCE [LARGE SCALE GENOMIC DNA]</scope>
    <source>
        <strain evidence="2">DSM 15212 / CIP 107654 / DViRD3</strain>
    </source>
</reference>
<keyword evidence="2" id="KW-1185">Reference proteome</keyword>
<accession>A0A1M6SY36</accession>
<dbReference type="Proteomes" id="UP000184465">
    <property type="component" value="Unassembled WGS sequence"/>
</dbReference>
<dbReference type="EMBL" id="FRAG01000073">
    <property type="protein sequence ID" value="SHK49614.1"/>
    <property type="molecule type" value="Genomic_DNA"/>
</dbReference>
<evidence type="ECO:0000313" key="2">
    <source>
        <dbReference type="Proteomes" id="UP000184465"/>
    </source>
</evidence>
<dbReference type="AlphaFoldDB" id="A0A1M6SY36"/>